<evidence type="ECO:0000259" key="2">
    <source>
        <dbReference type="Pfam" id="PF13470"/>
    </source>
</evidence>
<protein>
    <submittedName>
        <fullName evidence="3">PIN domain-containing protein</fullName>
    </submittedName>
</protein>
<accession>A0ABV5AJ75</accession>
<gene>
    <name evidence="3" type="ORF">KKP3000_001514</name>
</gene>
<dbReference type="Pfam" id="PF13470">
    <property type="entry name" value="PIN_3"/>
    <property type="match status" value="1"/>
</dbReference>
<keyword evidence="1" id="KW-1133">Transmembrane helix</keyword>
<organism evidence="3 4">
    <name type="scientific">Alicyclobacillus fastidiosus</name>
    <dbReference type="NCBI Taxonomy" id="392011"/>
    <lineage>
        <taxon>Bacteria</taxon>
        <taxon>Bacillati</taxon>
        <taxon>Bacillota</taxon>
        <taxon>Bacilli</taxon>
        <taxon>Bacillales</taxon>
        <taxon>Alicyclobacillaceae</taxon>
        <taxon>Alicyclobacillus</taxon>
    </lineage>
</organism>
<dbReference type="EMBL" id="JBDXSU010000020">
    <property type="protein sequence ID" value="MFB5192320.1"/>
    <property type="molecule type" value="Genomic_DNA"/>
</dbReference>
<feature type="transmembrane region" description="Helical" evidence="1">
    <location>
        <begin position="182"/>
        <end position="203"/>
    </location>
</feature>
<comment type="caution">
    <text evidence="3">The sequence shown here is derived from an EMBL/GenBank/DDBJ whole genome shotgun (WGS) entry which is preliminary data.</text>
</comment>
<keyword evidence="1" id="KW-0472">Membrane</keyword>
<name>A0ABV5AJ75_9BACL</name>
<dbReference type="InterPro" id="IPR002716">
    <property type="entry name" value="PIN_dom"/>
</dbReference>
<sequence>MSFIQNEVVPSIDYNKLLQELPLIHELFPYSTTTLVIDTNIVFSELYFMIRRNITSTTLLTLAQSKRIVLYFPKEKIYEIEDKLLKLAKETSTSEEVIRELWEQTYAGIIRFVPDLKPKESSVLESELRDPDDIPFLRLATFLAPEWFFSQDKDLADLGVAESSYVKVSIDLREFHAGQSMMYSLIVGGQMFTIIGIGAIYAFCRTIRGLWTFLKQSPSWMKILLVAIILLAFTSSRLRKNLRNLIDRLPQMFQEAKPVLIDMLESGLEYWSEADAIKKSGSKRLSQRRPEAHQLMKPKTAEQYIIHVLAHSPEPLSVSTISKLVQNQGYATSNQRFNAYIARILKSSPIFSETYDGKWILGSMLEVATTGNSEA</sequence>
<dbReference type="RefSeq" id="WP_275474094.1">
    <property type="nucleotide sequence ID" value="NZ_CP162940.1"/>
</dbReference>
<proteinExistence type="predicted"/>
<reference evidence="3 4" key="1">
    <citation type="journal article" date="2024" name="Int. J. Mol. Sci.">
        <title>Exploration of Alicyclobacillus spp. Genome in Search of Antibiotic Resistance.</title>
        <authorList>
            <person name="Bucka-Kolendo J."/>
            <person name="Kiousi D.E."/>
            <person name="Dekowska A."/>
            <person name="Mikolajczuk-Szczyrba A."/>
            <person name="Karadedos D.M."/>
            <person name="Michael P."/>
            <person name="Galanis A."/>
            <person name="Sokolowska B."/>
        </authorList>
    </citation>
    <scope>NUCLEOTIDE SEQUENCE [LARGE SCALE GENOMIC DNA]</scope>
    <source>
        <strain evidence="3 4">KKP 3000</strain>
    </source>
</reference>
<evidence type="ECO:0000313" key="4">
    <source>
        <dbReference type="Proteomes" id="UP001579974"/>
    </source>
</evidence>
<feature type="transmembrane region" description="Helical" evidence="1">
    <location>
        <begin position="219"/>
        <end position="238"/>
    </location>
</feature>
<keyword evidence="1" id="KW-0812">Transmembrane</keyword>
<evidence type="ECO:0000256" key="1">
    <source>
        <dbReference type="SAM" id="Phobius"/>
    </source>
</evidence>
<keyword evidence="4" id="KW-1185">Reference proteome</keyword>
<feature type="domain" description="PIN" evidence="2">
    <location>
        <begin position="35"/>
        <end position="141"/>
    </location>
</feature>
<dbReference type="Proteomes" id="UP001579974">
    <property type="component" value="Unassembled WGS sequence"/>
</dbReference>
<evidence type="ECO:0000313" key="3">
    <source>
        <dbReference type="EMBL" id="MFB5192320.1"/>
    </source>
</evidence>